<dbReference type="RefSeq" id="WP_131288296.1">
    <property type="nucleotide sequence ID" value="NZ_SJKA01000004.1"/>
</dbReference>
<protein>
    <submittedName>
        <fullName evidence="3">DUF2637 domain-containing protein</fullName>
    </submittedName>
</protein>
<dbReference type="EMBL" id="SJKA01000004">
    <property type="protein sequence ID" value="TCC35095.1"/>
    <property type="molecule type" value="Genomic_DNA"/>
</dbReference>
<gene>
    <name evidence="3" type="ORF">E0H50_14605</name>
</gene>
<dbReference type="Proteomes" id="UP000292695">
    <property type="component" value="Unassembled WGS sequence"/>
</dbReference>
<feature type="transmembrane region" description="Helical" evidence="2">
    <location>
        <begin position="151"/>
        <end position="169"/>
    </location>
</feature>
<reference evidence="3 4" key="1">
    <citation type="submission" date="2019-02" db="EMBL/GenBank/DDBJ databases">
        <title>Kribbella capetownensis sp. nov. and Kribbella speibonae sp. nov., isolated from soil.</title>
        <authorList>
            <person name="Curtis S.M."/>
            <person name="Norton I."/>
            <person name="Everest G.J."/>
            <person name="Meyers P.R."/>
        </authorList>
    </citation>
    <scope>NUCLEOTIDE SEQUENCE [LARGE SCALE GENOMIC DNA]</scope>
    <source>
        <strain evidence="3 4">DSM 27082</strain>
    </source>
</reference>
<comment type="caution">
    <text evidence="3">The sequence shown here is derived from an EMBL/GenBank/DDBJ whole genome shotgun (WGS) entry which is preliminary data.</text>
</comment>
<dbReference type="AlphaFoldDB" id="A0A4R0J1S9"/>
<dbReference type="InterPro" id="IPR021235">
    <property type="entry name" value="DUF2637"/>
</dbReference>
<feature type="transmembrane region" description="Helical" evidence="2">
    <location>
        <begin position="122"/>
        <end position="139"/>
    </location>
</feature>
<accession>A0A4R0J1S9</accession>
<evidence type="ECO:0000313" key="3">
    <source>
        <dbReference type="EMBL" id="TCC35095.1"/>
    </source>
</evidence>
<dbReference type="Pfam" id="PF10935">
    <property type="entry name" value="DUF2637"/>
    <property type="match status" value="1"/>
</dbReference>
<feature type="region of interest" description="Disordered" evidence="1">
    <location>
        <begin position="541"/>
        <end position="588"/>
    </location>
</feature>
<proteinExistence type="predicted"/>
<keyword evidence="4" id="KW-1185">Reference proteome</keyword>
<sequence>MNGFTDLLNGITDGVTGGDPLPITNGIILLVTGLLAVAAVAAVGWMLHRASRSVARGNWSGRRVLIVTAVVVAFAVAGIGGVQSFRAVSVKFDSPLVPLVADGMVIACTALRLAALTRGWRIPGALFTTYLFIGGTVALNIDAANGKPDVAIAHALAPLAYAVLVEMLAHMLRLHLKLSQPARPKLSALTWITSPVITTRVWLHLARTGAEDPIEARALVQQVVRMSSRLNTVCPSRRGLPLDSARAARSAALQTIRDGLLTAGELAALLPTTRRIAAGELLALVDSAALGLPVTDDPDAERPAVQQVPAWLVLYLLAAARRDQIRPADLDADDAADSEVSDEVVEESADAGELAWPLMVGYVFGALLQQSNPRSEHLVPEQSTWNGAPLHNDNGADALLRATHTGAPSPERTGNDQSSRMGAGEPVHLPGLAPQTAPVTAPVAAPAARDGGASLISAPVAETDRPAQSSPVSRFGSGAGGGAGKCTAGRGKRSDDSYVAELVEVSRRDHGGEPLGLREITRVAGVGFPKAARLAALAGWRDAEDGGGSQSVANGHDGQAQADAESNEPSPEPHQPTNEAHELEMSKQ</sequence>
<feature type="transmembrane region" description="Helical" evidence="2">
    <location>
        <begin position="23"/>
        <end position="43"/>
    </location>
</feature>
<evidence type="ECO:0000256" key="1">
    <source>
        <dbReference type="SAM" id="MobiDB-lite"/>
    </source>
</evidence>
<evidence type="ECO:0000256" key="2">
    <source>
        <dbReference type="SAM" id="Phobius"/>
    </source>
</evidence>
<feature type="compositionally biased region" description="Basic and acidic residues" evidence="1">
    <location>
        <begin position="579"/>
        <end position="588"/>
    </location>
</feature>
<feature type="region of interest" description="Disordered" evidence="1">
    <location>
        <begin position="461"/>
        <end position="497"/>
    </location>
</feature>
<keyword evidence="2" id="KW-0812">Transmembrane</keyword>
<keyword evidence="2" id="KW-0472">Membrane</keyword>
<organism evidence="3 4">
    <name type="scientific">Kribbella sindirgiensis</name>
    <dbReference type="NCBI Taxonomy" id="1124744"/>
    <lineage>
        <taxon>Bacteria</taxon>
        <taxon>Bacillati</taxon>
        <taxon>Actinomycetota</taxon>
        <taxon>Actinomycetes</taxon>
        <taxon>Propionibacteriales</taxon>
        <taxon>Kribbellaceae</taxon>
        <taxon>Kribbella</taxon>
    </lineage>
</organism>
<keyword evidence="2" id="KW-1133">Transmembrane helix</keyword>
<feature type="transmembrane region" description="Helical" evidence="2">
    <location>
        <begin position="64"/>
        <end position="84"/>
    </location>
</feature>
<feature type="compositionally biased region" description="Low complexity" evidence="1">
    <location>
        <begin position="433"/>
        <end position="446"/>
    </location>
</feature>
<dbReference type="OrthoDB" id="3814763at2"/>
<feature type="region of interest" description="Disordered" evidence="1">
    <location>
        <begin position="404"/>
        <end position="446"/>
    </location>
</feature>
<evidence type="ECO:0000313" key="4">
    <source>
        <dbReference type="Proteomes" id="UP000292695"/>
    </source>
</evidence>
<name>A0A4R0J1S9_9ACTN</name>